<dbReference type="Proteomes" id="UP000257884">
    <property type="component" value="Segment"/>
</dbReference>
<name>A0A2Z3DV18_9CAUD</name>
<proteinExistence type="predicted"/>
<dbReference type="KEGG" id="vg:77948996"/>
<accession>A0A2Z3DV18</accession>
<dbReference type="RefSeq" id="YP_010672709.1">
    <property type="nucleotide sequence ID" value="NC_070979.1"/>
</dbReference>
<reference evidence="2" key="1">
    <citation type="submission" date="2018-01" db="EMBL/GenBank/DDBJ databases">
        <authorList>
            <person name="van Mierlo J.T."/>
            <person name="Hagens S."/>
            <person name="Witte S."/>
            <person name="Klamert S."/>
            <person name="van de Straat L."/>
        </authorList>
    </citation>
    <scope>NUCLEOTIDE SEQUENCE [LARGE SCALE GENOMIC DNA]</scope>
</reference>
<organism evidence="1 2">
    <name type="scientific">Escherichia phage EP335</name>
    <dbReference type="NCBI Taxonomy" id="2070199"/>
    <lineage>
        <taxon>Viruses</taxon>
        <taxon>Duplodnaviria</taxon>
        <taxon>Heunggongvirae</taxon>
        <taxon>Uroviricota</taxon>
        <taxon>Caudoviricetes</taxon>
        <taxon>Mktvariviridae</taxon>
        <taxon>Gordonclarkvirinae</taxon>
        <taxon>Nieuwekanaalvirus</taxon>
        <taxon>Nieuwekanaalvirus EP335</taxon>
    </lineage>
</organism>
<sequence>MSGCKVVEEENPIKAVEKVKEIIQLEEIGSFELVDIEEVK</sequence>
<evidence type="ECO:0000313" key="2">
    <source>
        <dbReference type="Proteomes" id="UP000257884"/>
    </source>
</evidence>
<keyword evidence="2" id="KW-1185">Reference proteome</keyword>
<dbReference type="GeneID" id="77948996"/>
<protein>
    <submittedName>
        <fullName evidence="1">Uncharacterized protein</fullName>
    </submittedName>
</protein>
<dbReference type="EMBL" id="MG748548">
    <property type="protein sequence ID" value="AVZ45124.1"/>
    <property type="molecule type" value="Genomic_DNA"/>
</dbReference>
<evidence type="ECO:0000313" key="1">
    <source>
        <dbReference type="EMBL" id="AVZ45124.1"/>
    </source>
</evidence>